<feature type="short sequence motif" description="HXTX 2" evidence="2">
    <location>
        <begin position="120"/>
        <end position="123"/>
    </location>
</feature>
<evidence type="ECO:0000259" key="3">
    <source>
        <dbReference type="Pfam" id="PF02834"/>
    </source>
</evidence>
<comment type="function">
    <text evidence="2">Hydrolyzes RNA 2',3'-cyclic phosphodiester to an RNA 2'-phosphomonoester.</text>
</comment>
<name>A0ABS1RPK1_RHOSU</name>
<comment type="caution">
    <text evidence="4">The sequence shown here is derived from an EMBL/GenBank/DDBJ whole genome shotgun (WGS) entry which is preliminary data.</text>
</comment>
<evidence type="ECO:0000313" key="4">
    <source>
        <dbReference type="EMBL" id="MBL3607998.1"/>
    </source>
</evidence>
<feature type="active site" description="Proton donor" evidence="2">
    <location>
        <position position="37"/>
    </location>
</feature>
<keyword evidence="1 2" id="KW-0378">Hydrolase</keyword>
<comment type="similarity">
    <text evidence="2">Belongs to the 2H phosphoesterase superfamily. ThpR family.</text>
</comment>
<dbReference type="Proteomes" id="UP000604473">
    <property type="component" value="Unassembled WGS sequence"/>
</dbReference>
<dbReference type="HAMAP" id="MF_01940">
    <property type="entry name" value="RNA_CPDase"/>
    <property type="match status" value="1"/>
</dbReference>
<protein>
    <recommendedName>
        <fullName evidence="2">RNA 2',3'-cyclic phosphodiesterase</fullName>
        <shortName evidence="2">RNA 2',3'-CPDase</shortName>
        <ecNumber evidence="2">3.1.4.58</ecNumber>
    </recommendedName>
</protein>
<feature type="domain" description="Phosphoesterase HXTX" evidence="3">
    <location>
        <begin position="92"/>
        <end position="163"/>
    </location>
</feature>
<dbReference type="NCBIfam" id="TIGR02258">
    <property type="entry name" value="2_5_ligase"/>
    <property type="match status" value="1"/>
</dbReference>
<feature type="domain" description="Phosphoesterase HXTX" evidence="3">
    <location>
        <begin position="8"/>
        <end position="80"/>
    </location>
</feature>
<dbReference type="InterPro" id="IPR009097">
    <property type="entry name" value="Cyclic_Pdiesterase"/>
</dbReference>
<dbReference type="EMBL" id="JAESJJ010000003">
    <property type="protein sequence ID" value="MBL3607998.1"/>
    <property type="molecule type" value="Genomic_DNA"/>
</dbReference>
<dbReference type="PANTHER" id="PTHR35561">
    <property type="entry name" value="RNA 2',3'-CYCLIC PHOSPHODIESTERASE"/>
    <property type="match status" value="1"/>
</dbReference>
<keyword evidence="5" id="KW-1185">Reference proteome</keyword>
<dbReference type="Gene3D" id="3.90.1140.10">
    <property type="entry name" value="Cyclic phosphodiesterase"/>
    <property type="match status" value="1"/>
</dbReference>
<proteinExistence type="inferred from homology"/>
<organism evidence="4 5">
    <name type="scientific">Rhodovulum sulfidophilum</name>
    <name type="common">Rhodobacter sulfidophilus</name>
    <dbReference type="NCBI Taxonomy" id="35806"/>
    <lineage>
        <taxon>Bacteria</taxon>
        <taxon>Pseudomonadati</taxon>
        <taxon>Pseudomonadota</taxon>
        <taxon>Alphaproteobacteria</taxon>
        <taxon>Rhodobacterales</taxon>
        <taxon>Paracoccaceae</taxon>
        <taxon>Rhodovulum</taxon>
    </lineage>
</organism>
<evidence type="ECO:0000256" key="2">
    <source>
        <dbReference type="HAMAP-Rule" id="MF_01940"/>
    </source>
</evidence>
<dbReference type="EC" id="3.1.4.58" evidence="2"/>
<dbReference type="SUPFAM" id="SSF55144">
    <property type="entry name" value="LigT-like"/>
    <property type="match status" value="1"/>
</dbReference>
<sequence>MIRAFAAIALPPEIRERLVQVQAGLPEGRPVPPENLHLTLVFLGELHEPLLDDVHLAFAGIRAGRFQLTVSGLGLFGADRPHNLHAALAESAPLRHLQARLETAARRAGVALDRRRFVPHVTLARLGRDRSARRRVELAVAQAADFRAGPFEVGFFGLFRSEIGRNAARYTELMRYTLFASQDASPGA</sequence>
<dbReference type="Pfam" id="PF02834">
    <property type="entry name" value="LigT_PEase"/>
    <property type="match status" value="2"/>
</dbReference>
<evidence type="ECO:0000313" key="5">
    <source>
        <dbReference type="Proteomes" id="UP000604473"/>
    </source>
</evidence>
<dbReference type="PANTHER" id="PTHR35561:SF1">
    <property type="entry name" value="RNA 2',3'-CYCLIC PHOSPHODIESTERASE"/>
    <property type="match status" value="1"/>
</dbReference>
<dbReference type="InterPro" id="IPR004175">
    <property type="entry name" value="RNA_CPDase"/>
</dbReference>
<feature type="short sequence motif" description="HXTX 1" evidence="2">
    <location>
        <begin position="37"/>
        <end position="40"/>
    </location>
</feature>
<comment type="catalytic activity">
    <reaction evidence="2">
        <text>a 3'-end 2',3'-cyclophospho-ribonucleotide-RNA + H2O = a 3'-end 2'-phospho-ribonucleotide-RNA + H(+)</text>
        <dbReference type="Rhea" id="RHEA:11828"/>
        <dbReference type="Rhea" id="RHEA-COMP:10464"/>
        <dbReference type="Rhea" id="RHEA-COMP:17353"/>
        <dbReference type="ChEBI" id="CHEBI:15377"/>
        <dbReference type="ChEBI" id="CHEBI:15378"/>
        <dbReference type="ChEBI" id="CHEBI:83064"/>
        <dbReference type="ChEBI" id="CHEBI:173113"/>
        <dbReference type="EC" id="3.1.4.58"/>
    </reaction>
</comment>
<gene>
    <name evidence="4" type="primary">thpR</name>
    <name evidence="4" type="ORF">JMM60_04155</name>
</gene>
<feature type="active site" description="Proton acceptor" evidence="2">
    <location>
        <position position="120"/>
    </location>
</feature>
<reference evidence="4 5" key="1">
    <citation type="submission" date="2021-01" db="EMBL/GenBank/DDBJ databases">
        <title>Draft genomes of Rhodovulum sulfidophilum.</title>
        <authorList>
            <person name="Guzman M.S."/>
        </authorList>
    </citation>
    <scope>NUCLEOTIDE SEQUENCE [LARGE SCALE GENOMIC DNA]</scope>
    <source>
        <strain evidence="4 5">AB35</strain>
    </source>
</reference>
<accession>A0ABS1RPK1</accession>
<dbReference type="InterPro" id="IPR014051">
    <property type="entry name" value="Phosphoesterase_HXTX"/>
</dbReference>
<dbReference type="RefSeq" id="WP_202247497.1">
    <property type="nucleotide sequence ID" value="NZ_JAESJJ010000003.1"/>
</dbReference>
<evidence type="ECO:0000256" key="1">
    <source>
        <dbReference type="ARBA" id="ARBA00022801"/>
    </source>
</evidence>